<evidence type="ECO:0000313" key="4">
    <source>
        <dbReference type="Proteomes" id="UP000177039"/>
    </source>
</evidence>
<protein>
    <submittedName>
        <fullName evidence="3">Uncharacterized protein</fullName>
    </submittedName>
</protein>
<feature type="compositionally biased region" description="Pro residues" evidence="1">
    <location>
        <begin position="103"/>
        <end position="114"/>
    </location>
</feature>
<feature type="compositionally biased region" description="Pro residues" evidence="1">
    <location>
        <begin position="62"/>
        <end position="95"/>
    </location>
</feature>
<keyword evidence="2" id="KW-0812">Transmembrane</keyword>
<feature type="transmembrane region" description="Helical" evidence="2">
    <location>
        <begin position="128"/>
        <end position="150"/>
    </location>
</feature>
<feature type="compositionally biased region" description="Polar residues" evidence="1">
    <location>
        <begin position="1"/>
        <end position="15"/>
    </location>
</feature>
<sequence length="203" mass="21517">MDTAPKNNSIVQDSKSPIGLSSPPTSDSSNTNPNDASPTPIEPGQFVTTQEENAASSTITTPPLPSVPPIPSISPPPTPPSNEPAPPAQNFPPKFPVMGEQPNPTPYAAPPDQSPAPEEHSQIKKLRLIVIIIGVLILVAAIAAAGWFLVLGKKTPKETVKSETSQPQIEEPPPLPKRTRGGFADLPQILRESTREATSEPRE</sequence>
<reference evidence="3 4" key="1">
    <citation type="journal article" date="2016" name="Nat. Commun.">
        <title>Thousands of microbial genomes shed light on interconnected biogeochemical processes in an aquifer system.</title>
        <authorList>
            <person name="Anantharaman K."/>
            <person name="Brown C.T."/>
            <person name="Hug L.A."/>
            <person name="Sharon I."/>
            <person name="Castelle C.J."/>
            <person name="Probst A.J."/>
            <person name="Thomas B.C."/>
            <person name="Singh A."/>
            <person name="Wilkins M.J."/>
            <person name="Karaoz U."/>
            <person name="Brodie E.L."/>
            <person name="Williams K.H."/>
            <person name="Hubbard S.S."/>
            <person name="Banfield J.F."/>
        </authorList>
    </citation>
    <scope>NUCLEOTIDE SEQUENCE [LARGE SCALE GENOMIC DNA]</scope>
</reference>
<keyword evidence="2" id="KW-0472">Membrane</keyword>
<evidence type="ECO:0000256" key="2">
    <source>
        <dbReference type="SAM" id="Phobius"/>
    </source>
</evidence>
<evidence type="ECO:0000256" key="1">
    <source>
        <dbReference type="SAM" id="MobiDB-lite"/>
    </source>
</evidence>
<dbReference type="PRINTS" id="PR01217">
    <property type="entry name" value="PRICHEXTENSN"/>
</dbReference>
<accession>A0A1F5H2T0</accession>
<dbReference type="Proteomes" id="UP000177039">
    <property type="component" value="Unassembled WGS sequence"/>
</dbReference>
<dbReference type="AlphaFoldDB" id="A0A1F5H2T0"/>
<keyword evidence="2" id="KW-1133">Transmembrane helix</keyword>
<organism evidence="3 4">
    <name type="scientific">Candidatus Curtissbacteria bacterium RIFCSPLOWO2_01_FULL_42_50</name>
    <dbReference type="NCBI Taxonomy" id="1797730"/>
    <lineage>
        <taxon>Bacteria</taxon>
        <taxon>Candidatus Curtissiibacteriota</taxon>
    </lineage>
</organism>
<evidence type="ECO:0000313" key="3">
    <source>
        <dbReference type="EMBL" id="OGD98347.1"/>
    </source>
</evidence>
<dbReference type="EMBL" id="MFBT01000038">
    <property type="protein sequence ID" value="OGD98347.1"/>
    <property type="molecule type" value="Genomic_DNA"/>
</dbReference>
<proteinExistence type="predicted"/>
<feature type="region of interest" description="Disordered" evidence="1">
    <location>
        <begin position="157"/>
        <end position="203"/>
    </location>
</feature>
<comment type="caution">
    <text evidence="3">The sequence shown here is derived from an EMBL/GenBank/DDBJ whole genome shotgun (WGS) entry which is preliminary data.</text>
</comment>
<feature type="compositionally biased region" description="Low complexity" evidence="1">
    <location>
        <begin position="21"/>
        <end position="39"/>
    </location>
</feature>
<gene>
    <name evidence="3" type="ORF">A3B54_00645</name>
</gene>
<name>A0A1F5H2T0_9BACT</name>
<feature type="compositionally biased region" description="Basic and acidic residues" evidence="1">
    <location>
        <begin position="192"/>
        <end position="203"/>
    </location>
</feature>
<feature type="region of interest" description="Disordered" evidence="1">
    <location>
        <begin position="1"/>
        <end position="120"/>
    </location>
</feature>